<dbReference type="STRING" id="1089455.MOPEL_029_00150"/>
<gene>
    <name evidence="2" type="ORF">MOPEL_029_00150</name>
</gene>
<evidence type="ECO:0000313" key="3">
    <source>
        <dbReference type="Proteomes" id="UP000004367"/>
    </source>
</evidence>
<keyword evidence="3" id="KW-1185">Reference proteome</keyword>
<dbReference type="Proteomes" id="UP000004367">
    <property type="component" value="Unassembled WGS sequence"/>
</dbReference>
<feature type="compositionally biased region" description="Basic and acidic residues" evidence="1">
    <location>
        <begin position="212"/>
        <end position="221"/>
    </location>
</feature>
<organism evidence="2 3">
    <name type="scientific">Mobilicoccus pelagius NBRC 104925</name>
    <dbReference type="NCBI Taxonomy" id="1089455"/>
    <lineage>
        <taxon>Bacteria</taxon>
        <taxon>Bacillati</taxon>
        <taxon>Actinomycetota</taxon>
        <taxon>Actinomycetes</taxon>
        <taxon>Micrococcales</taxon>
        <taxon>Dermatophilaceae</taxon>
        <taxon>Mobilicoccus</taxon>
    </lineage>
</organism>
<evidence type="ECO:0000313" key="2">
    <source>
        <dbReference type="EMBL" id="GAB47736.1"/>
    </source>
</evidence>
<reference evidence="2 3" key="1">
    <citation type="submission" date="2012-02" db="EMBL/GenBank/DDBJ databases">
        <title>Whole genome shotgun sequence of Mobilicoccus pelagius NBRC 104925.</title>
        <authorList>
            <person name="Yoshida Y."/>
            <person name="Hosoyama A."/>
            <person name="Tsuchikane K."/>
            <person name="Katsumata H."/>
            <person name="Yamazaki S."/>
            <person name="Fujita N."/>
        </authorList>
    </citation>
    <scope>NUCLEOTIDE SEQUENCE [LARGE SCALE GENOMIC DNA]</scope>
    <source>
        <strain evidence="2 3">NBRC 104925</strain>
    </source>
</reference>
<feature type="region of interest" description="Disordered" evidence="1">
    <location>
        <begin position="1"/>
        <end position="102"/>
    </location>
</feature>
<accession>H5UPT1</accession>
<name>H5UPT1_9MICO</name>
<feature type="compositionally biased region" description="Basic and acidic residues" evidence="1">
    <location>
        <begin position="1"/>
        <end position="27"/>
    </location>
</feature>
<sequence length="266" mass="29194">MVVPAVDEKDGSRRDPVDDVDGTDLREPVAVSHPVDEVGHRHQLPRGQAELADTCPDDVAHRRERRVEDECGDAGVLDRGEQRGRRPHRERDDGDAHVRTPLRHPVDRGTQVELFVQRERLRAVAGITVAAEVEHEDGVPGSVEAGADSEHVRLVSAVAVAADDDGVCVGVVEEPTDERHAVLRLEPGGLLLEPHFERGERVREVGASRRIEDPCRGRADPGRTQPEAGRHQPCRSRDPASSCRVHPHSSPVVQESALTHLRQVGQ</sequence>
<feature type="compositionally biased region" description="Basic and acidic residues" evidence="1">
    <location>
        <begin position="58"/>
        <end position="69"/>
    </location>
</feature>
<proteinExistence type="predicted"/>
<dbReference type="AlphaFoldDB" id="H5UPT1"/>
<evidence type="ECO:0000256" key="1">
    <source>
        <dbReference type="SAM" id="MobiDB-lite"/>
    </source>
</evidence>
<dbReference type="EMBL" id="BAFE01000027">
    <property type="protein sequence ID" value="GAB47736.1"/>
    <property type="molecule type" value="Genomic_DNA"/>
</dbReference>
<feature type="region of interest" description="Disordered" evidence="1">
    <location>
        <begin position="212"/>
        <end position="266"/>
    </location>
</feature>
<feature type="compositionally biased region" description="Basic and acidic residues" evidence="1">
    <location>
        <begin position="76"/>
        <end position="98"/>
    </location>
</feature>
<comment type="caution">
    <text evidence="2">The sequence shown here is derived from an EMBL/GenBank/DDBJ whole genome shotgun (WGS) entry which is preliminary data.</text>
</comment>
<protein>
    <submittedName>
        <fullName evidence="2">Uncharacterized protein</fullName>
    </submittedName>
</protein>